<dbReference type="CDD" id="cd10442">
    <property type="entry name" value="GIY-YIG_PLEs"/>
    <property type="match status" value="1"/>
</dbReference>
<keyword evidence="2" id="KW-1185">Reference proteome</keyword>
<dbReference type="Proteomes" id="UP000078542">
    <property type="component" value="Unassembled WGS sequence"/>
</dbReference>
<dbReference type="STRING" id="456900.A0A151I6Q8"/>
<proteinExistence type="predicted"/>
<sequence length="152" mass="17922">NKLKNIVKNLENINVSLSFFSLNKLGCFIHANKDRLSNMQKRNIVYKINCNDCNASYVGQTKRTLKTRVAEHKNDIRRTNGNLSVISEHRLNFNHDFDWKNVEIVDSDCERWLYRRLIAEMLHIKLQNNSLNLQLDTELLHQAYIPILNNLK</sequence>
<dbReference type="EMBL" id="KQ978464">
    <property type="protein sequence ID" value="KYM93790.1"/>
    <property type="molecule type" value="Genomic_DNA"/>
</dbReference>
<feature type="non-terminal residue" evidence="1">
    <location>
        <position position="1"/>
    </location>
</feature>
<evidence type="ECO:0000313" key="2">
    <source>
        <dbReference type="Proteomes" id="UP000078542"/>
    </source>
</evidence>
<evidence type="ECO:0008006" key="3">
    <source>
        <dbReference type="Google" id="ProtNLM"/>
    </source>
</evidence>
<dbReference type="Gene3D" id="3.40.1440.10">
    <property type="entry name" value="GIY-YIG endonuclease"/>
    <property type="match status" value="1"/>
</dbReference>
<protein>
    <recommendedName>
        <fullName evidence="3">GIY-YIG domain-containing protein</fullName>
    </recommendedName>
</protein>
<dbReference type="SUPFAM" id="SSF82771">
    <property type="entry name" value="GIY-YIG endonuclease"/>
    <property type="match status" value="1"/>
</dbReference>
<dbReference type="AlphaFoldDB" id="A0A151I6Q8"/>
<accession>A0A151I6Q8</accession>
<gene>
    <name evidence="1" type="ORF">ALC62_15634</name>
</gene>
<reference evidence="1 2" key="1">
    <citation type="submission" date="2016-03" db="EMBL/GenBank/DDBJ databases">
        <title>Cyphomyrmex costatus WGS genome.</title>
        <authorList>
            <person name="Nygaard S."/>
            <person name="Hu H."/>
            <person name="Boomsma J."/>
            <person name="Zhang G."/>
        </authorList>
    </citation>
    <scope>NUCLEOTIDE SEQUENCE [LARGE SCALE GENOMIC DNA]</scope>
    <source>
        <strain evidence="1">MS0001</strain>
        <tissue evidence="1">Whole body</tissue>
    </source>
</reference>
<name>A0A151I6Q8_9HYME</name>
<dbReference type="InterPro" id="IPR035901">
    <property type="entry name" value="GIY-YIG_endonuc_sf"/>
</dbReference>
<organism evidence="1 2">
    <name type="scientific">Cyphomyrmex costatus</name>
    <dbReference type="NCBI Taxonomy" id="456900"/>
    <lineage>
        <taxon>Eukaryota</taxon>
        <taxon>Metazoa</taxon>
        <taxon>Ecdysozoa</taxon>
        <taxon>Arthropoda</taxon>
        <taxon>Hexapoda</taxon>
        <taxon>Insecta</taxon>
        <taxon>Pterygota</taxon>
        <taxon>Neoptera</taxon>
        <taxon>Endopterygota</taxon>
        <taxon>Hymenoptera</taxon>
        <taxon>Apocrita</taxon>
        <taxon>Aculeata</taxon>
        <taxon>Formicoidea</taxon>
        <taxon>Formicidae</taxon>
        <taxon>Myrmicinae</taxon>
        <taxon>Cyphomyrmex</taxon>
    </lineage>
</organism>
<evidence type="ECO:0000313" key="1">
    <source>
        <dbReference type="EMBL" id="KYM93790.1"/>
    </source>
</evidence>